<dbReference type="Pfam" id="PF13304">
    <property type="entry name" value="AAA_21"/>
    <property type="match status" value="1"/>
</dbReference>
<proteinExistence type="predicted"/>
<dbReference type="InterPro" id="IPR003959">
    <property type="entry name" value="ATPase_AAA_core"/>
</dbReference>
<accession>A0A918AEV4</accession>
<dbReference type="PANTHER" id="PTHR40396">
    <property type="entry name" value="ATPASE-LIKE PROTEIN"/>
    <property type="match status" value="1"/>
</dbReference>
<dbReference type="PANTHER" id="PTHR40396:SF1">
    <property type="entry name" value="ATPASE AAA-TYPE CORE DOMAIN-CONTAINING PROTEIN"/>
    <property type="match status" value="1"/>
</dbReference>
<keyword evidence="3" id="KW-1185">Reference proteome</keyword>
<dbReference type="InterPro" id="IPR027417">
    <property type="entry name" value="P-loop_NTPase"/>
</dbReference>
<organism evidence="2 3">
    <name type="scientific">Nonomuraea glycinis</name>
    <dbReference type="NCBI Taxonomy" id="2047744"/>
    <lineage>
        <taxon>Bacteria</taxon>
        <taxon>Bacillati</taxon>
        <taxon>Actinomycetota</taxon>
        <taxon>Actinomycetes</taxon>
        <taxon>Streptosporangiales</taxon>
        <taxon>Streptosporangiaceae</taxon>
        <taxon>Nonomuraea</taxon>
    </lineage>
</organism>
<dbReference type="Gene3D" id="3.40.50.300">
    <property type="entry name" value="P-loop containing nucleotide triphosphate hydrolases"/>
    <property type="match status" value="1"/>
</dbReference>
<dbReference type="Proteomes" id="UP000660745">
    <property type="component" value="Unassembled WGS sequence"/>
</dbReference>
<dbReference type="SUPFAM" id="SSF52540">
    <property type="entry name" value="P-loop containing nucleoside triphosphate hydrolases"/>
    <property type="match status" value="1"/>
</dbReference>
<protein>
    <recommendedName>
        <fullName evidence="1">ATPase AAA-type core domain-containing protein</fullName>
    </recommendedName>
</protein>
<dbReference type="AlphaFoldDB" id="A0A918AEV4"/>
<dbReference type="EMBL" id="BMNK01000022">
    <property type="protein sequence ID" value="GGP16898.1"/>
    <property type="molecule type" value="Genomic_DNA"/>
</dbReference>
<gene>
    <name evidence="2" type="ORF">GCM10012278_82540</name>
</gene>
<evidence type="ECO:0000313" key="3">
    <source>
        <dbReference type="Proteomes" id="UP000660745"/>
    </source>
</evidence>
<evidence type="ECO:0000313" key="2">
    <source>
        <dbReference type="EMBL" id="GGP16898.1"/>
    </source>
</evidence>
<feature type="domain" description="ATPase AAA-type core" evidence="1">
    <location>
        <begin position="51"/>
        <end position="338"/>
    </location>
</feature>
<name>A0A918AEV4_9ACTN</name>
<reference evidence="2" key="1">
    <citation type="journal article" date="2014" name="Int. J. Syst. Evol. Microbiol.">
        <title>Complete genome sequence of Corynebacterium casei LMG S-19264T (=DSM 44701T), isolated from a smear-ripened cheese.</title>
        <authorList>
            <consortium name="US DOE Joint Genome Institute (JGI-PGF)"/>
            <person name="Walter F."/>
            <person name="Albersmeier A."/>
            <person name="Kalinowski J."/>
            <person name="Ruckert C."/>
        </authorList>
    </citation>
    <scope>NUCLEOTIDE SEQUENCE</scope>
    <source>
        <strain evidence="2">CGMCC 4.7430</strain>
    </source>
</reference>
<evidence type="ECO:0000259" key="1">
    <source>
        <dbReference type="Pfam" id="PF13304"/>
    </source>
</evidence>
<dbReference type="GO" id="GO:0016887">
    <property type="term" value="F:ATP hydrolysis activity"/>
    <property type="evidence" value="ECO:0007669"/>
    <property type="project" value="InterPro"/>
</dbReference>
<comment type="caution">
    <text evidence="2">The sequence shown here is derived from an EMBL/GenBank/DDBJ whole genome shotgun (WGS) entry which is preliminary data.</text>
</comment>
<reference evidence="2" key="2">
    <citation type="submission" date="2020-09" db="EMBL/GenBank/DDBJ databases">
        <authorList>
            <person name="Sun Q."/>
            <person name="Zhou Y."/>
        </authorList>
    </citation>
    <scope>NUCLEOTIDE SEQUENCE</scope>
    <source>
        <strain evidence="2">CGMCC 4.7430</strain>
    </source>
</reference>
<dbReference type="GO" id="GO:0005524">
    <property type="term" value="F:ATP binding"/>
    <property type="evidence" value="ECO:0007669"/>
    <property type="project" value="InterPro"/>
</dbReference>
<sequence>MLMLLGFRLANVLSFRSDQRLSMVATELGSGAARRLPIKEAGRPVSVVPVVGIYGANASGKSNTLTGLRMMRHAVLKSVAWVNEEHPVRRVPFALDPQCAEETSFYEVDLELDGIRYTYGFEIDDERVHAEWLHAYPKGRRQVWFDRDGDEIHFAGEGLRGEKQDLVRKTRPDSLFLTVAAEWNNEQLLPVFEWFRDNLWLISPEQDRPQRQEFTKARVVREERFRDQVGRLLTRADLGIVGFDDEALRTGEVRLLHRAGEHTTSLDFAHESMGTRSWFALLGPLLEAFQQGTTVLVDELDASLHPALVAEVIWMFEDAEVNVRGAQMVFTTHDASLLRPLSGGERILDRDMVWISEKDHQGVTQLYPLSSLRPPPRPNENLERGWLLGRFGGAPRVAPGELVREAGEALA</sequence>